<dbReference type="InterPro" id="IPR014729">
    <property type="entry name" value="Rossmann-like_a/b/a_fold"/>
</dbReference>
<keyword evidence="5" id="KW-1185">Reference proteome</keyword>
<feature type="domain" description="UspA" evidence="3">
    <location>
        <begin position="47"/>
        <end position="141"/>
    </location>
</feature>
<evidence type="ECO:0000259" key="3">
    <source>
        <dbReference type="Pfam" id="PF00582"/>
    </source>
</evidence>
<dbReference type="PANTHER" id="PTHR46268">
    <property type="entry name" value="STRESS RESPONSE PROTEIN NHAX"/>
    <property type="match status" value="1"/>
</dbReference>
<dbReference type="SUPFAM" id="SSF52402">
    <property type="entry name" value="Adenine nucleotide alpha hydrolases-like"/>
    <property type="match status" value="1"/>
</dbReference>
<dbReference type="EMBL" id="CP064786">
    <property type="protein sequence ID" value="QSG03040.1"/>
    <property type="molecule type" value="Genomic_DNA"/>
</dbReference>
<evidence type="ECO:0000256" key="1">
    <source>
        <dbReference type="ARBA" id="ARBA00008791"/>
    </source>
</evidence>
<comment type="similarity">
    <text evidence="1">Belongs to the universal stress protein A family.</text>
</comment>
<dbReference type="PANTHER" id="PTHR46268:SF6">
    <property type="entry name" value="UNIVERSAL STRESS PROTEIN UP12"/>
    <property type="match status" value="1"/>
</dbReference>
<dbReference type="PRINTS" id="PR01438">
    <property type="entry name" value="UNVRSLSTRESS"/>
</dbReference>
<proteinExistence type="inferred from homology"/>
<dbReference type="InterPro" id="IPR006016">
    <property type="entry name" value="UspA"/>
</dbReference>
<dbReference type="Proteomes" id="UP000663586">
    <property type="component" value="Chromosome"/>
</dbReference>
<reference evidence="4" key="1">
    <citation type="submission" date="2020-11" db="EMBL/GenBank/DDBJ databases">
        <title>Carbohydrate-dependent, anaerobic sulfur respiration: A novel catabolism in halophilic archaea.</title>
        <authorList>
            <person name="Sorokin D.Y."/>
            <person name="Messina E."/>
            <person name="Smedile F."/>
            <person name="La Cono V."/>
            <person name="Hallsworth J.E."/>
            <person name="Yakimov M.M."/>
        </authorList>
    </citation>
    <scope>NUCLEOTIDE SEQUENCE</scope>
    <source>
        <strain evidence="4">AArc-S</strain>
    </source>
</reference>
<organism evidence="4 5">
    <name type="scientific">Natranaeroarchaeum sulfidigenes</name>
    <dbReference type="NCBI Taxonomy" id="2784880"/>
    <lineage>
        <taxon>Archaea</taxon>
        <taxon>Methanobacteriati</taxon>
        <taxon>Methanobacteriota</taxon>
        <taxon>Stenosarchaea group</taxon>
        <taxon>Halobacteria</taxon>
        <taxon>Halobacteriales</taxon>
        <taxon>Natronoarchaeaceae</taxon>
        <taxon>Natranaeroarchaeum</taxon>
    </lineage>
</organism>
<dbReference type="KEGG" id="hara:AArcS_1831"/>
<name>A0A897MLH2_9EURY</name>
<protein>
    <submittedName>
        <fullName evidence="4">Nucleotide-binding protein, UspA family</fullName>
    </submittedName>
</protein>
<dbReference type="InterPro" id="IPR006015">
    <property type="entry name" value="Universal_stress_UspA"/>
</dbReference>
<gene>
    <name evidence="4" type="primary">uspA23</name>
    <name evidence="4" type="ORF">AArcS_1831</name>
</gene>
<dbReference type="CDD" id="cd00293">
    <property type="entry name" value="USP-like"/>
    <property type="match status" value="1"/>
</dbReference>
<evidence type="ECO:0000256" key="2">
    <source>
        <dbReference type="SAM" id="MobiDB-lite"/>
    </source>
</evidence>
<dbReference type="Pfam" id="PF00582">
    <property type="entry name" value="Usp"/>
    <property type="match status" value="1"/>
</dbReference>
<evidence type="ECO:0000313" key="4">
    <source>
        <dbReference type="EMBL" id="QSG03040.1"/>
    </source>
</evidence>
<dbReference type="Gene3D" id="3.40.50.620">
    <property type="entry name" value="HUPs"/>
    <property type="match status" value="1"/>
</dbReference>
<sequence length="147" mass="15846">MLHVANSSYLGYESEDGPRGTIGRKDARSDSGMAGTKTESAGKKQARTAMAGTDPSELREAHRERCEKLVADTVAQFEGLDVESIVRVGKPHQVIVGYANNNDIDLVVMGTHGRTGVDRYLLGSVTEKVLRTSDAPVVTVRRDSADD</sequence>
<evidence type="ECO:0000313" key="5">
    <source>
        <dbReference type="Proteomes" id="UP000663586"/>
    </source>
</evidence>
<feature type="region of interest" description="Disordered" evidence="2">
    <location>
        <begin position="1"/>
        <end position="61"/>
    </location>
</feature>
<accession>A0A897MLH2</accession>
<dbReference type="AlphaFoldDB" id="A0A897MLH2"/>